<protein>
    <submittedName>
        <fullName evidence="2">Uncharacterized protein</fullName>
    </submittedName>
</protein>
<sequence length="107" mass="12090">MKKGYMVLMTIVVEALLLWAVSRILGWNFIDIVFLGGILIFGIKWLFSLYIHQENNEFNAHIKGYTGQKAGGVGPFEFHMTAIDAGLLLFILGSFLITFGAYFSYFI</sequence>
<keyword evidence="1" id="KW-0812">Transmembrane</keyword>
<feature type="transmembrane region" description="Helical" evidence="1">
    <location>
        <begin position="85"/>
        <end position="105"/>
    </location>
</feature>
<keyword evidence="1" id="KW-0472">Membrane</keyword>
<gene>
    <name evidence="2" type="ORF">GCM10007063_22950</name>
</gene>
<keyword evidence="1" id="KW-1133">Transmembrane helix</keyword>
<dbReference type="AlphaFoldDB" id="A0A917UZA3"/>
<feature type="transmembrane region" description="Helical" evidence="1">
    <location>
        <begin position="32"/>
        <end position="51"/>
    </location>
</feature>
<proteinExistence type="predicted"/>
<dbReference type="EMBL" id="BMNQ01000034">
    <property type="protein sequence ID" value="GGJ99963.1"/>
    <property type="molecule type" value="Genomic_DNA"/>
</dbReference>
<name>A0A917UZA3_9BACI</name>
<accession>A0A917UZA3</accession>
<dbReference type="RefSeq" id="WP_188633236.1">
    <property type="nucleotide sequence ID" value="NZ_BMNQ01000034.1"/>
</dbReference>
<evidence type="ECO:0000313" key="2">
    <source>
        <dbReference type="EMBL" id="GGJ99963.1"/>
    </source>
</evidence>
<comment type="caution">
    <text evidence="2">The sequence shown here is derived from an EMBL/GenBank/DDBJ whole genome shotgun (WGS) entry which is preliminary data.</text>
</comment>
<evidence type="ECO:0000256" key="1">
    <source>
        <dbReference type="SAM" id="Phobius"/>
    </source>
</evidence>
<keyword evidence="3" id="KW-1185">Reference proteome</keyword>
<feature type="transmembrane region" description="Helical" evidence="1">
    <location>
        <begin position="6"/>
        <end position="25"/>
    </location>
</feature>
<evidence type="ECO:0000313" key="3">
    <source>
        <dbReference type="Proteomes" id="UP000658382"/>
    </source>
</evidence>
<reference evidence="2" key="2">
    <citation type="submission" date="2020-09" db="EMBL/GenBank/DDBJ databases">
        <authorList>
            <person name="Sun Q."/>
            <person name="Ohkuma M."/>
        </authorList>
    </citation>
    <scope>NUCLEOTIDE SEQUENCE</scope>
    <source>
        <strain evidence="2">JCM 12580</strain>
    </source>
</reference>
<organism evidence="2 3">
    <name type="scientific">Lentibacillus kapialis</name>
    <dbReference type="NCBI Taxonomy" id="340214"/>
    <lineage>
        <taxon>Bacteria</taxon>
        <taxon>Bacillati</taxon>
        <taxon>Bacillota</taxon>
        <taxon>Bacilli</taxon>
        <taxon>Bacillales</taxon>
        <taxon>Bacillaceae</taxon>
        <taxon>Lentibacillus</taxon>
    </lineage>
</organism>
<reference evidence="2" key="1">
    <citation type="journal article" date="2014" name="Int. J. Syst. Evol. Microbiol.">
        <title>Complete genome sequence of Corynebacterium casei LMG S-19264T (=DSM 44701T), isolated from a smear-ripened cheese.</title>
        <authorList>
            <consortium name="US DOE Joint Genome Institute (JGI-PGF)"/>
            <person name="Walter F."/>
            <person name="Albersmeier A."/>
            <person name="Kalinowski J."/>
            <person name="Ruckert C."/>
        </authorList>
    </citation>
    <scope>NUCLEOTIDE SEQUENCE</scope>
    <source>
        <strain evidence="2">JCM 12580</strain>
    </source>
</reference>
<dbReference type="Proteomes" id="UP000658382">
    <property type="component" value="Unassembled WGS sequence"/>
</dbReference>